<comment type="caution">
    <text evidence="9">The sequence shown here is derived from an EMBL/GenBank/DDBJ whole genome shotgun (WGS) entry which is preliminary data.</text>
</comment>
<evidence type="ECO:0000313" key="9">
    <source>
        <dbReference type="EMBL" id="TWA92535.1"/>
    </source>
</evidence>
<dbReference type="Pfam" id="PF02492">
    <property type="entry name" value="cobW"/>
    <property type="match status" value="1"/>
</dbReference>
<dbReference type="SUPFAM" id="SSF90002">
    <property type="entry name" value="Hypothetical protein YjiA, C-terminal domain"/>
    <property type="match status" value="1"/>
</dbReference>
<dbReference type="InterPro" id="IPR003495">
    <property type="entry name" value="CobW/HypB/UreG_nucleotide-bd"/>
</dbReference>
<protein>
    <submittedName>
        <fullName evidence="9">G3E family GTPase</fullName>
    </submittedName>
</protein>
<evidence type="ECO:0000256" key="6">
    <source>
        <dbReference type="ARBA" id="ARBA00049117"/>
    </source>
</evidence>
<dbReference type="SUPFAM" id="SSF52540">
    <property type="entry name" value="P-loop containing nucleoside triphosphate hydrolases"/>
    <property type="match status" value="1"/>
</dbReference>
<evidence type="ECO:0000259" key="7">
    <source>
        <dbReference type="Pfam" id="PF02492"/>
    </source>
</evidence>
<comment type="similarity">
    <text evidence="4">Belongs to the SIMIBI class G3E GTPase family. ZNG1 subfamily.</text>
</comment>
<keyword evidence="3" id="KW-0143">Chaperone</keyword>
<dbReference type="Gene3D" id="3.30.1220.10">
    <property type="entry name" value="CobW-like, C-terminal domain"/>
    <property type="match status" value="1"/>
</dbReference>
<evidence type="ECO:0000256" key="2">
    <source>
        <dbReference type="ARBA" id="ARBA00022801"/>
    </source>
</evidence>
<dbReference type="OrthoDB" id="9808822at2"/>
<sequence>MTTSSPTTPEFVLLTGSLGSGKTTLLCDYLSLPESADTGVIVNEAGEINVDGAVVPSGRRDLPMTLLGNGCVCCSFGDDLHSAIDELLEARRQSGAGEFRRIILETSGLAMPSPILRSLMRYDRAEYRLRIVSTLDAVDPSADDVMFPIRSAQLTAAQSIVLTKLDRVSHGAIAAAERVAREYNPAAVLVTTEDRSARARVALAPSELEAKTVASQFQAIAATDHSRLGVFFAQWPGSVPWADLGDWLEDLAGLCGDRLLRVKGLLSVGGVPRPILIDGVGTTFAEPRWTDAELAAGRGIVIIARDVSLDELTNMSGAYSSDVRPALRATSKRAA</sequence>
<reference evidence="9 10" key="1">
    <citation type="submission" date="2019-06" db="EMBL/GenBank/DDBJ databases">
        <title>Genomic Encyclopedia of Type Strains, Phase IV (KMG-V): Genome sequencing to study the core and pangenomes of soil and plant-associated prokaryotes.</title>
        <authorList>
            <person name="Whitman W."/>
        </authorList>
    </citation>
    <scope>NUCLEOTIDE SEQUENCE [LARGE SCALE GENOMIC DNA]</scope>
    <source>
        <strain evidence="9 10">BR 510</strain>
    </source>
</reference>
<proteinExistence type="inferred from homology"/>
<name>A0A560D5Z3_9BRAD</name>
<dbReference type="InterPro" id="IPR051316">
    <property type="entry name" value="Zinc-reg_GTPase_activator"/>
</dbReference>
<feature type="domain" description="CobW/HypB/UreG nucleotide-binding" evidence="7">
    <location>
        <begin position="12"/>
        <end position="188"/>
    </location>
</feature>
<keyword evidence="10" id="KW-1185">Reference proteome</keyword>
<dbReference type="InterPro" id="IPR036627">
    <property type="entry name" value="CobW-likC_sf"/>
</dbReference>
<dbReference type="GO" id="GO:0000166">
    <property type="term" value="F:nucleotide binding"/>
    <property type="evidence" value="ECO:0007669"/>
    <property type="project" value="UniProtKB-KW"/>
</dbReference>
<dbReference type="PANTHER" id="PTHR13748:SF62">
    <property type="entry name" value="COBW DOMAIN-CONTAINING PROTEIN"/>
    <property type="match status" value="1"/>
</dbReference>
<feature type="domain" description="CobW C-terminal" evidence="8">
    <location>
        <begin position="236"/>
        <end position="313"/>
    </location>
</feature>
<dbReference type="PANTHER" id="PTHR13748">
    <property type="entry name" value="COBW-RELATED"/>
    <property type="match status" value="1"/>
</dbReference>
<dbReference type="EMBL" id="VITK01000010">
    <property type="protein sequence ID" value="TWA92535.1"/>
    <property type="molecule type" value="Genomic_DNA"/>
</dbReference>
<organism evidence="9 10">
    <name type="scientific">Bradyrhizobium stylosanthis</name>
    <dbReference type="NCBI Taxonomy" id="1803665"/>
    <lineage>
        <taxon>Bacteria</taxon>
        <taxon>Pseudomonadati</taxon>
        <taxon>Pseudomonadota</taxon>
        <taxon>Alphaproteobacteria</taxon>
        <taxon>Hyphomicrobiales</taxon>
        <taxon>Nitrobacteraceae</taxon>
        <taxon>Bradyrhizobium</taxon>
    </lineage>
</organism>
<dbReference type="RefSeq" id="WP_145668791.1">
    <property type="nucleotide sequence ID" value="NZ_VITK01000010.1"/>
</dbReference>
<evidence type="ECO:0000256" key="4">
    <source>
        <dbReference type="ARBA" id="ARBA00034320"/>
    </source>
</evidence>
<evidence type="ECO:0000256" key="1">
    <source>
        <dbReference type="ARBA" id="ARBA00022741"/>
    </source>
</evidence>
<dbReference type="InterPro" id="IPR027417">
    <property type="entry name" value="P-loop_NTPase"/>
</dbReference>
<dbReference type="Proteomes" id="UP000319949">
    <property type="component" value="Unassembled WGS sequence"/>
</dbReference>
<accession>A0A560D5Z3</accession>
<evidence type="ECO:0000313" key="10">
    <source>
        <dbReference type="Proteomes" id="UP000319949"/>
    </source>
</evidence>
<dbReference type="Gene3D" id="3.40.50.300">
    <property type="entry name" value="P-loop containing nucleotide triphosphate hydrolases"/>
    <property type="match status" value="1"/>
</dbReference>
<comment type="function">
    <text evidence="5">Zinc chaperone that directly transfers zinc cofactor to target proteins, thereby activating them. Zinc is transferred from the CXCC motif in the GTPase domain to the zinc binding site in target proteins in a process requiring GTP hydrolysis.</text>
</comment>
<dbReference type="InterPro" id="IPR011629">
    <property type="entry name" value="CobW-like_C"/>
</dbReference>
<dbReference type="GO" id="GO:0016787">
    <property type="term" value="F:hydrolase activity"/>
    <property type="evidence" value="ECO:0007669"/>
    <property type="project" value="UniProtKB-KW"/>
</dbReference>
<dbReference type="GO" id="GO:0005737">
    <property type="term" value="C:cytoplasm"/>
    <property type="evidence" value="ECO:0007669"/>
    <property type="project" value="TreeGrafter"/>
</dbReference>
<comment type="catalytic activity">
    <reaction evidence="6">
        <text>GTP + H2O = GDP + phosphate + H(+)</text>
        <dbReference type="Rhea" id="RHEA:19669"/>
        <dbReference type="ChEBI" id="CHEBI:15377"/>
        <dbReference type="ChEBI" id="CHEBI:15378"/>
        <dbReference type="ChEBI" id="CHEBI:37565"/>
        <dbReference type="ChEBI" id="CHEBI:43474"/>
        <dbReference type="ChEBI" id="CHEBI:58189"/>
    </reaction>
    <physiologicalReaction direction="left-to-right" evidence="6">
        <dbReference type="Rhea" id="RHEA:19670"/>
    </physiologicalReaction>
</comment>
<evidence type="ECO:0000256" key="3">
    <source>
        <dbReference type="ARBA" id="ARBA00023186"/>
    </source>
</evidence>
<dbReference type="AlphaFoldDB" id="A0A560D5Z3"/>
<evidence type="ECO:0000259" key="8">
    <source>
        <dbReference type="Pfam" id="PF07683"/>
    </source>
</evidence>
<evidence type="ECO:0000256" key="5">
    <source>
        <dbReference type="ARBA" id="ARBA00045658"/>
    </source>
</evidence>
<keyword evidence="1" id="KW-0547">Nucleotide-binding</keyword>
<keyword evidence="2" id="KW-0378">Hydrolase</keyword>
<gene>
    <name evidence="9" type="ORF">FBZ96_1105</name>
</gene>
<dbReference type="Pfam" id="PF07683">
    <property type="entry name" value="CobW_C"/>
    <property type="match status" value="1"/>
</dbReference>